<keyword evidence="8" id="KW-1185">Reference proteome</keyword>
<feature type="domain" description="MYND-type" evidence="6">
    <location>
        <begin position="28"/>
        <end position="64"/>
    </location>
</feature>
<comment type="caution">
    <text evidence="7">The sequence shown here is derived from an EMBL/GenBank/DDBJ whole genome shotgun (WGS) entry which is preliminary data.</text>
</comment>
<dbReference type="Pfam" id="PF01753">
    <property type="entry name" value="zf-MYND"/>
    <property type="match status" value="1"/>
</dbReference>
<dbReference type="Gene3D" id="6.10.140.2220">
    <property type="match status" value="1"/>
</dbReference>
<dbReference type="PROSITE" id="PS01360">
    <property type="entry name" value="ZF_MYND_1"/>
    <property type="match status" value="1"/>
</dbReference>
<keyword evidence="2 4" id="KW-0863">Zinc-finger</keyword>
<name>A0AAN8RFC0_9PEZI</name>
<feature type="compositionally biased region" description="Basic and acidic residues" evidence="5">
    <location>
        <begin position="500"/>
        <end position="520"/>
    </location>
</feature>
<gene>
    <name evidence="7" type="ORF">TWF718_009505</name>
</gene>
<evidence type="ECO:0000256" key="4">
    <source>
        <dbReference type="PROSITE-ProRule" id="PRU00134"/>
    </source>
</evidence>
<evidence type="ECO:0000256" key="2">
    <source>
        <dbReference type="ARBA" id="ARBA00022771"/>
    </source>
</evidence>
<accession>A0AAN8RFC0</accession>
<dbReference type="Proteomes" id="UP001313282">
    <property type="component" value="Unassembled WGS sequence"/>
</dbReference>
<evidence type="ECO:0000256" key="5">
    <source>
        <dbReference type="SAM" id="MobiDB-lite"/>
    </source>
</evidence>
<keyword evidence="1" id="KW-0479">Metal-binding</keyword>
<dbReference type="EMBL" id="JAVHNR010000007">
    <property type="protein sequence ID" value="KAK6336714.1"/>
    <property type="molecule type" value="Genomic_DNA"/>
</dbReference>
<evidence type="ECO:0000313" key="7">
    <source>
        <dbReference type="EMBL" id="KAK6336714.1"/>
    </source>
</evidence>
<proteinExistence type="predicted"/>
<evidence type="ECO:0000313" key="8">
    <source>
        <dbReference type="Proteomes" id="UP001313282"/>
    </source>
</evidence>
<dbReference type="GO" id="GO:0008270">
    <property type="term" value="F:zinc ion binding"/>
    <property type="evidence" value="ECO:0007669"/>
    <property type="project" value="UniProtKB-KW"/>
</dbReference>
<protein>
    <recommendedName>
        <fullName evidence="6">MYND-type domain-containing protein</fullName>
    </recommendedName>
</protein>
<reference evidence="7 8" key="1">
    <citation type="submission" date="2019-10" db="EMBL/GenBank/DDBJ databases">
        <authorList>
            <person name="Palmer J.M."/>
        </authorList>
    </citation>
    <scope>NUCLEOTIDE SEQUENCE [LARGE SCALE GENOMIC DNA]</scope>
    <source>
        <strain evidence="7 8">TWF718</strain>
    </source>
</reference>
<evidence type="ECO:0000259" key="6">
    <source>
        <dbReference type="PROSITE" id="PS50865"/>
    </source>
</evidence>
<evidence type="ECO:0000256" key="1">
    <source>
        <dbReference type="ARBA" id="ARBA00022723"/>
    </source>
</evidence>
<dbReference type="InterPro" id="IPR002893">
    <property type="entry name" value="Znf_MYND"/>
</dbReference>
<evidence type="ECO:0000256" key="3">
    <source>
        <dbReference type="ARBA" id="ARBA00022833"/>
    </source>
</evidence>
<dbReference type="AlphaFoldDB" id="A0AAN8RFC0"/>
<dbReference type="SUPFAM" id="SSF144232">
    <property type="entry name" value="HIT/MYND zinc finger-like"/>
    <property type="match status" value="1"/>
</dbReference>
<dbReference type="PROSITE" id="PS50865">
    <property type="entry name" value="ZF_MYND_2"/>
    <property type="match status" value="1"/>
</dbReference>
<organism evidence="7 8">
    <name type="scientific">Orbilia javanica</name>
    <dbReference type="NCBI Taxonomy" id="47235"/>
    <lineage>
        <taxon>Eukaryota</taxon>
        <taxon>Fungi</taxon>
        <taxon>Dikarya</taxon>
        <taxon>Ascomycota</taxon>
        <taxon>Pezizomycotina</taxon>
        <taxon>Orbiliomycetes</taxon>
        <taxon>Orbiliales</taxon>
        <taxon>Orbiliaceae</taxon>
        <taxon>Orbilia</taxon>
    </lineage>
</organism>
<feature type="region of interest" description="Disordered" evidence="5">
    <location>
        <begin position="438"/>
        <end position="520"/>
    </location>
</feature>
<feature type="compositionally biased region" description="Acidic residues" evidence="5">
    <location>
        <begin position="446"/>
        <end position="483"/>
    </location>
</feature>
<keyword evidence="3" id="KW-0862">Zinc</keyword>
<sequence>MTRAPSAYSILEEYNRLHGNNNGEEKTCAVCGVQAEKTCLICNNAAYCGEAHEAQDRSYHRIICSAAALIPPRPVGEDYVAVLVLPEYSKTPYYTWVQYKLNRHNLPVFDQSAWYGSGYKSMPTFILRHPVTRQPLPYAIMFFQLLQAIPGPQTRHDVLSNPPSETNICIHNLAGGVNSLNYKGTNIVVTLVRSADRTKNWLLSFKPEDISVLIEEFKRPALVGNQPVTYLGAKAVACYPSPEPDAAFPYDNTTDVKHADYLAIEPLEIPLNHPIFTHDRGDPHIYVPPLSNVYKFPLRMYRFLNYKGPCGNEFVPKIFPAVKITRSTSGPRPSAKPSKLIAERFGPVIFARTDGKPLEVAHLKAFSDFIAHITKIWQEYNAFMATQEKAIKKLKEESKGETAYIGILKEQMDLVIQMNKTLEVESFKNFWMEKNGADNLGPFEGVDMDSEEEEHSEEEEVDEEGVEDEQSDEEVEGEQGDWEAENKQSYGEIDDEEDRAEVKGEQSLKEESHDSDLESL</sequence>